<reference evidence="1" key="2">
    <citation type="submission" date="2021-04" db="EMBL/GenBank/DDBJ databases">
        <authorList>
            <person name="Gilroy R."/>
        </authorList>
    </citation>
    <scope>NUCLEOTIDE SEQUENCE</scope>
    <source>
        <strain evidence="1">ChiBcolR8-3208</strain>
    </source>
</reference>
<accession>A0A9D2M0M4</accession>
<dbReference type="Proteomes" id="UP000824214">
    <property type="component" value="Unassembled WGS sequence"/>
</dbReference>
<evidence type="ECO:0000313" key="1">
    <source>
        <dbReference type="EMBL" id="HJB38664.1"/>
    </source>
</evidence>
<protein>
    <submittedName>
        <fullName evidence="1">Uncharacterized protein</fullName>
    </submittedName>
</protein>
<dbReference type="Pfam" id="PF20648">
    <property type="entry name" value="DUF6809"/>
    <property type="match status" value="1"/>
</dbReference>
<dbReference type="AlphaFoldDB" id="A0A9D2M0M4"/>
<evidence type="ECO:0000313" key="2">
    <source>
        <dbReference type="Proteomes" id="UP000824214"/>
    </source>
</evidence>
<proteinExistence type="predicted"/>
<sequence>MYSAIQELFYGSYSASDLPTSNVPGYRESLRHTIELSEQLRAGLSQEQKELFEAYCENANAGHALMGETYFAQGFSLGVRLLLEALHAPRPG</sequence>
<organism evidence="1 2">
    <name type="scientific">Candidatus Acutalibacter ornithocaccae</name>
    <dbReference type="NCBI Taxonomy" id="2838416"/>
    <lineage>
        <taxon>Bacteria</taxon>
        <taxon>Bacillati</taxon>
        <taxon>Bacillota</taxon>
        <taxon>Clostridia</taxon>
        <taxon>Eubacteriales</taxon>
        <taxon>Acutalibacteraceae</taxon>
        <taxon>Acutalibacter</taxon>
    </lineage>
</organism>
<comment type="caution">
    <text evidence="1">The sequence shown here is derived from an EMBL/GenBank/DDBJ whole genome shotgun (WGS) entry which is preliminary data.</text>
</comment>
<dbReference type="EMBL" id="DWXZ01000247">
    <property type="protein sequence ID" value="HJB38664.1"/>
    <property type="molecule type" value="Genomic_DNA"/>
</dbReference>
<dbReference type="InterPro" id="IPR049215">
    <property type="entry name" value="DUF6809"/>
</dbReference>
<gene>
    <name evidence="1" type="ORF">H9942_11470</name>
</gene>
<name>A0A9D2M0M4_9FIRM</name>
<reference evidence="1" key="1">
    <citation type="journal article" date="2021" name="PeerJ">
        <title>Extensive microbial diversity within the chicken gut microbiome revealed by metagenomics and culture.</title>
        <authorList>
            <person name="Gilroy R."/>
            <person name="Ravi A."/>
            <person name="Getino M."/>
            <person name="Pursley I."/>
            <person name="Horton D.L."/>
            <person name="Alikhan N.F."/>
            <person name="Baker D."/>
            <person name="Gharbi K."/>
            <person name="Hall N."/>
            <person name="Watson M."/>
            <person name="Adriaenssens E.M."/>
            <person name="Foster-Nyarko E."/>
            <person name="Jarju S."/>
            <person name="Secka A."/>
            <person name="Antonio M."/>
            <person name="Oren A."/>
            <person name="Chaudhuri R.R."/>
            <person name="La Ragione R."/>
            <person name="Hildebrand F."/>
            <person name="Pallen M.J."/>
        </authorList>
    </citation>
    <scope>NUCLEOTIDE SEQUENCE</scope>
    <source>
        <strain evidence="1">ChiBcolR8-3208</strain>
    </source>
</reference>